<dbReference type="Proteomes" id="UP000290540">
    <property type="component" value="Unassembled WGS sequence"/>
</dbReference>
<evidence type="ECO:0000313" key="2">
    <source>
        <dbReference type="Proteomes" id="UP000290540"/>
    </source>
</evidence>
<sequence>MAESTRRCHDIPDSINKLAYEVWGSSYQAWSIAAQMHCSLLENIENNALDLYKFEKPWTMYGDRIRINFMCIYADDILDAHPEHWPKGRGDEDMIVLDLPKTLRRLQGDALAAHFQYKHQRGLGGTDLLKRYLALAQDRYCLNANLTGV</sequence>
<dbReference type="AlphaFoldDB" id="A0A4Q2UWR5"/>
<gene>
    <name evidence="1" type="ORF">BFJ63_vAg18233</name>
</gene>
<accession>A0A4Q2UWR5</accession>
<reference evidence="1 2" key="1">
    <citation type="submission" date="2016-12" db="EMBL/GenBank/DDBJ databases">
        <title>Draft genome sequence of Fusarium oxysporum causing rot on Narcissus.</title>
        <authorList>
            <person name="Armitage A.D."/>
            <person name="Taylor A."/>
            <person name="Clarkson J.P."/>
            <person name="Harrison R.J."/>
            <person name="Jackson A.C."/>
        </authorList>
    </citation>
    <scope>NUCLEOTIDE SEQUENCE [LARGE SCALE GENOMIC DNA]</scope>
    <source>
        <strain evidence="1 2">N139</strain>
    </source>
</reference>
<proteinExistence type="predicted"/>
<organism evidence="1 2">
    <name type="scientific">Fusarium oxysporum f. sp. narcissi</name>
    <dbReference type="NCBI Taxonomy" id="451672"/>
    <lineage>
        <taxon>Eukaryota</taxon>
        <taxon>Fungi</taxon>
        <taxon>Dikarya</taxon>
        <taxon>Ascomycota</taxon>
        <taxon>Pezizomycotina</taxon>
        <taxon>Sordariomycetes</taxon>
        <taxon>Hypocreomycetidae</taxon>
        <taxon>Hypocreales</taxon>
        <taxon>Nectriaceae</taxon>
        <taxon>Fusarium</taxon>
        <taxon>Fusarium oxysporum species complex</taxon>
    </lineage>
</organism>
<protein>
    <submittedName>
        <fullName evidence="1">Uncharacterized protein</fullName>
    </submittedName>
</protein>
<evidence type="ECO:0000313" key="1">
    <source>
        <dbReference type="EMBL" id="RYC78895.1"/>
    </source>
</evidence>
<comment type="caution">
    <text evidence="1">The sequence shown here is derived from an EMBL/GenBank/DDBJ whole genome shotgun (WGS) entry which is preliminary data.</text>
</comment>
<name>A0A4Q2UWR5_FUSOX</name>
<dbReference type="EMBL" id="MQTW01000869">
    <property type="protein sequence ID" value="RYC78895.1"/>
    <property type="molecule type" value="Genomic_DNA"/>
</dbReference>